<dbReference type="InterPro" id="IPR024943">
    <property type="entry name" value="Enhancer_polycomb"/>
</dbReference>
<name>A0A5N6L1T5_9ROSI</name>
<feature type="coiled-coil region" evidence="7">
    <location>
        <begin position="271"/>
        <end position="298"/>
    </location>
</feature>
<accession>A0A5N6L1T5</accession>
<evidence type="ECO:0000313" key="10">
    <source>
        <dbReference type="EMBL" id="KAB8416336.1"/>
    </source>
</evidence>
<evidence type="ECO:0000256" key="3">
    <source>
        <dbReference type="ARBA" id="ARBA00023015"/>
    </source>
</evidence>
<protein>
    <recommendedName>
        <fullName evidence="6">Enhancer of polycomb-like protein</fullName>
    </recommendedName>
</protein>
<gene>
    <name evidence="10" type="ORF">FH972_024856</name>
</gene>
<reference evidence="10 11" key="1">
    <citation type="submission" date="2019-06" db="EMBL/GenBank/DDBJ databases">
        <title>A chromosomal-level reference genome of Carpinus fangiana (Coryloideae, Betulaceae).</title>
        <authorList>
            <person name="Yang X."/>
            <person name="Wang Z."/>
            <person name="Zhang L."/>
            <person name="Hao G."/>
            <person name="Liu J."/>
            <person name="Yang Y."/>
        </authorList>
    </citation>
    <scope>NUCLEOTIDE SEQUENCE [LARGE SCALE GENOMIC DNA]</scope>
    <source>
        <strain evidence="10">Cfa_2016G</strain>
        <tissue evidence="10">Leaf</tissue>
    </source>
</reference>
<dbReference type="PANTHER" id="PTHR14898">
    <property type="entry name" value="ENHANCER OF POLYCOMB"/>
    <property type="match status" value="1"/>
</dbReference>
<feature type="region of interest" description="Disordered" evidence="8">
    <location>
        <begin position="556"/>
        <end position="591"/>
    </location>
</feature>
<dbReference type="Proteomes" id="UP000327013">
    <property type="component" value="Unassembled WGS sequence"/>
</dbReference>
<dbReference type="OrthoDB" id="435275at2759"/>
<dbReference type="GO" id="GO:0005634">
    <property type="term" value="C:nucleus"/>
    <property type="evidence" value="ECO:0007669"/>
    <property type="project" value="UniProtKB-SubCell"/>
</dbReference>
<comment type="subcellular location">
    <subcellularLocation>
        <location evidence="1 6">Nucleus</location>
    </subcellularLocation>
</comment>
<proteinExistence type="inferred from homology"/>
<keyword evidence="7" id="KW-0175">Coiled coil</keyword>
<evidence type="ECO:0000256" key="5">
    <source>
        <dbReference type="ARBA" id="ARBA00023242"/>
    </source>
</evidence>
<keyword evidence="4 6" id="KW-0804">Transcription</keyword>
<feature type="region of interest" description="Disordered" evidence="8">
    <location>
        <begin position="340"/>
        <end position="370"/>
    </location>
</feature>
<evidence type="ECO:0000313" key="11">
    <source>
        <dbReference type="Proteomes" id="UP000327013"/>
    </source>
</evidence>
<keyword evidence="11" id="KW-1185">Reference proteome</keyword>
<evidence type="ECO:0000259" key="9">
    <source>
        <dbReference type="Pfam" id="PF10513"/>
    </source>
</evidence>
<feature type="domain" description="Enhancer of polycomb-like N-terminal" evidence="9">
    <location>
        <begin position="14"/>
        <end position="171"/>
    </location>
</feature>
<evidence type="ECO:0000256" key="6">
    <source>
        <dbReference type="RuleBase" id="RU361124"/>
    </source>
</evidence>
<keyword evidence="3 6" id="KW-0805">Transcription regulation</keyword>
<evidence type="ECO:0000256" key="8">
    <source>
        <dbReference type="SAM" id="MobiDB-lite"/>
    </source>
</evidence>
<dbReference type="GO" id="GO:0035267">
    <property type="term" value="C:NuA4 histone acetyltransferase complex"/>
    <property type="evidence" value="ECO:0007669"/>
    <property type="project" value="InterPro"/>
</dbReference>
<dbReference type="GO" id="GO:0006357">
    <property type="term" value="P:regulation of transcription by RNA polymerase II"/>
    <property type="evidence" value="ECO:0007669"/>
    <property type="project" value="InterPro"/>
</dbReference>
<evidence type="ECO:0000256" key="4">
    <source>
        <dbReference type="ARBA" id="ARBA00023163"/>
    </source>
</evidence>
<dbReference type="InterPro" id="IPR019542">
    <property type="entry name" value="Enhancer_polycomb-like_N"/>
</dbReference>
<evidence type="ECO:0000256" key="2">
    <source>
        <dbReference type="ARBA" id="ARBA00008035"/>
    </source>
</evidence>
<dbReference type="Pfam" id="PF10513">
    <property type="entry name" value="EPL1"/>
    <property type="match status" value="1"/>
</dbReference>
<comment type="similarity">
    <text evidence="2 6">Belongs to the enhancer of polycomb family.</text>
</comment>
<evidence type="ECO:0000256" key="1">
    <source>
        <dbReference type="ARBA" id="ARBA00004123"/>
    </source>
</evidence>
<comment type="caution">
    <text evidence="10">The sequence shown here is derived from an EMBL/GenBank/DDBJ whole genome shotgun (WGS) entry which is preliminary data.</text>
</comment>
<sequence length="591" mass="67023">MRGAAGPAGGSRFRARKLNTKTALTILRESDVAGDIAEHDTHIGTERSDAITSLPKVESGVESKEEREHHLQAVINAARAAATAGANAAQVSIPTPDAVASSISYDKLYPPHFRQPHTYIRFSSTVEDSTGVPYCMNAEDDIFLKAFNTKRQPVQQCSEDEFEQLMSSYEETTAARQPFAAVDNTPVLSLEEMELCFEEHERFLVDERARKFAKDVYEYWKAERGKNLNKSLMPKLKTLKMDSGQEADDSDPYVCFRRREVRQVRKTRGRDAQVVEKLKKLRKELEEARHLLHLVKQREYGRKEDLELSRTIFEQRASVRDMKRTLDIRDDDEDLITQRTPKRRPQDMPNAANRGLNQTRLPGRPDSVSAPEADLISFREVVAQRDREVTKSINGNVLSHERWNRDFIDRTEQQLRAVFSPEDLLMDSDSEEVMPAFVGVKAEYIQQPTPPASVIADSNDEDEASPIVREDANEKIPVRFARPSEQKSFAREPHYRRRTARGGRVVLDRRMPRMAFKENLNDRLVDRFKYDQDDGDDSSDDGVDIYSATGFAFRSQWASGHPRVDPQAQRRVPPATTAGGDGQSGNAAGAR</sequence>
<organism evidence="10 11">
    <name type="scientific">Carpinus fangiana</name>
    <dbReference type="NCBI Taxonomy" id="176857"/>
    <lineage>
        <taxon>Eukaryota</taxon>
        <taxon>Viridiplantae</taxon>
        <taxon>Streptophyta</taxon>
        <taxon>Embryophyta</taxon>
        <taxon>Tracheophyta</taxon>
        <taxon>Spermatophyta</taxon>
        <taxon>Magnoliopsida</taxon>
        <taxon>eudicotyledons</taxon>
        <taxon>Gunneridae</taxon>
        <taxon>Pentapetalae</taxon>
        <taxon>rosids</taxon>
        <taxon>fabids</taxon>
        <taxon>Fagales</taxon>
        <taxon>Betulaceae</taxon>
        <taxon>Carpinus</taxon>
    </lineage>
</organism>
<dbReference type="AlphaFoldDB" id="A0A5N6L1T5"/>
<evidence type="ECO:0000256" key="7">
    <source>
        <dbReference type="SAM" id="Coils"/>
    </source>
</evidence>
<dbReference type="EMBL" id="VIBQ01000031">
    <property type="protein sequence ID" value="KAB8416336.1"/>
    <property type="molecule type" value="Genomic_DNA"/>
</dbReference>
<keyword evidence="5 6" id="KW-0539">Nucleus</keyword>